<dbReference type="AlphaFoldDB" id="A0A915HRG0"/>
<keyword evidence="1" id="KW-0472">Membrane</keyword>
<evidence type="ECO:0000313" key="2">
    <source>
        <dbReference type="Proteomes" id="UP000887565"/>
    </source>
</evidence>
<accession>A0A915HRG0</accession>
<organism evidence="2 3">
    <name type="scientific">Romanomermis culicivorax</name>
    <name type="common">Nematode worm</name>
    <dbReference type="NCBI Taxonomy" id="13658"/>
    <lineage>
        <taxon>Eukaryota</taxon>
        <taxon>Metazoa</taxon>
        <taxon>Ecdysozoa</taxon>
        <taxon>Nematoda</taxon>
        <taxon>Enoplea</taxon>
        <taxon>Dorylaimia</taxon>
        <taxon>Mermithida</taxon>
        <taxon>Mermithoidea</taxon>
        <taxon>Mermithidae</taxon>
        <taxon>Romanomermis</taxon>
    </lineage>
</organism>
<proteinExistence type="predicted"/>
<reference evidence="3" key="1">
    <citation type="submission" date="2022-11" db="UniProtKB">
        <authorList>
            <consortium name="WormBaseParasite"/>
        </authorList>
    </citation>
    <scope>IDENTIFICATION</scope>
</reference>
<protein>
    <submittedName>
        <fullName evidence="3">Uncharacterized protein</fullName>
    </submittedName>
</protein>
<name>A0A915HRG0_ROMCU</name>
<evidence type="ECO:0000256" key="1">
    <source>
        <dbReference type="SAM" id="Phobius"/>
    </source>
</evidence>
<keyword evidence="1" id="KW-0812">Transmembrane</keyword>
<keyword evidence="2" id="KW-1185">Reference proteome</keyword>
<sequence>MVPNCSIDKDFKLGHFTGTFRNCVLDKLPVEKEDKFGHRSKTTSINLEKALSVDDEHGTPIDHFKQQFLVLIKIIIFVMAIVSRVQIIDSETFNLIWRAENTLKNITTKDCINRTRNETEIFSTFFNCLIWSALWYWKIETSKSNQIPNSNSFKFGNKDNFEINTSSGQIFQIESVSILSLLDKNSYNDRYSEAIERNFEFHDP</sequence>
<dbReference type="Proteomes" id="UP000887565">
    <property type="component" value="Unplaced"/>
</dbReference>
<evidence type="ECO:0000313" key="3">
    <source>
        <dbReference type="WBParaSite" id="nRc.2.0.1.t04324-RA"/>
    </source>
</evidence>
<dbReference type="WBParaSite" id="nRc.2.0.1.t04324-RA">
    <property type="protein sequence ID" value="nRc.2.0.1.t04324-RA"/>
    <property type="gene ID" value="nRc.2.0.1.g04324"/>
</dbReference>
<keyword evidence="1" id="KW-1133">Transmembrane helix</keyword>
<feature type="transmembrane region" description="Helical" evidence="1">
    <location>
        <begin position="68"/>
        <end position="88"/>
    </location>
</feature>